<evidence type="ECO:0000313" key="1">
    <source>
        <dbReference type="EMBL" id="KRS15194.1"/>
    </source>
</evidence>
<evidence type="ECO:0000313" key="3">
    <source>
        <dbReference type="Proteomes" id="UP000051401"/>
    </source>
</evidence>
<gene>
    <name evidence="2" type="ORF">RIdsm_00621</name>
    <name evidence="1" type="ORF">XM52_24895</name>
</gene>
<keyword evidence="3" id="KW-1185">Reference proteome</keyword>
<dbReference type="AlphaFoldDB" id="A0A0T5P209"/>
<dbReference type="EMBL" id="CP031598">
    <property type="protein sequence ID" value="QEW24837.1"/>
    <property type="molecule type" value="Genomic_DNA"/>
</dbReference>
<dbReference type="Pfam" id="PF16155">
    <property type="entry name" value="PnbB"/>
    <property type="match status" value="1"/>
</dbReference>
<evidence type="ECO:0000313" key="2">
    <source>
        <dbReference type="EMBL" id="QEW24837.1"/>
    </source>
</evidence>
<accession>A0A0T5P209</accession>
<reference evidence="2 4" key="2">
    <citation type="submission" date="2018-08" db="EMBL/GenBank/DDBJ databases">
        <title>Genetic Globetrotter - A new plasmid hitch-hiking vast phylogenetic and geographic distances.</title>
        <authorList>
            <person name="Vollmers J."/>
            <person name="Petersen J."/>
        </authorList>
    </citation>
    <scope>NUCLEOTIDE SEQUENCE [LARGE SCALE GENOMIC DNA]</scope>
    <source>
        <strain evidence="2 4">DSM 26383</strain>
    </source>
</reference>
<protein>
    <submittedName>
        <fullName evidence="1">2-hydroxylaminobenzoate mutase</fullName>
    </submittedName>
</protein>
<dbReference type="STRING" id="540747.SAMN04488031_11165"/>
<dbReference type="PATRIC" id="fig|540747.5.peg.3333"/>
<dbReference type="RefSeq" id="WP_057820701.1">
    <property type="nucleotide sequence ID" value="NZ_CAXRJZ010000029.1"/>
</dbReference>
<sequence>MSQERFEALVGEVAEAIRGKPLDSGLAGYLNQTWPKEGPAFTELRDLCAEGERDGWLMSREAGGIRFGRAVKPGGAAGDFSVDVVRMKDVRGPHHIHPTGEIGAVMGLEGQPHFDGFAEGWYVYEPGTDHHPTVTGGDAYVLYLLPQGAIEFTGR</sequence>
<dbReference type="EMBL" id="LAXI01000025">
    <property type="protein sequence ID" value="KRS15194.1"/>
    <property type="molecule type" value="Genomic_DNA"/>
</dbReference>
<proteinExistence type="predicted"/>
<organism evidence="1 3">
    <name type="scientific">Roseovarius indicus</name>
    <dbReference type="NCBI Taxonomy" id="540747"/>
    <lineage>
        <taxon>Bacteria</taxon>
        <taxon>Pseudomonadati</taxon>
        <taxon>Pseudomonadota</taxon>
        <taxon>Alphaproteobacteria</taxon>
        <taxon>Rhodobacterales</taxon>
        <taxon>Roseobacteraceae</taxon>
        <taxon>Roseovarius</taxon>
    </lineage>
</organism>
<dbReference type="InterPro" id="IPR032345">
    <property type="entry name" value="PnbB"/>
</dbReference>
<dbReference type="KEGG" id="rid:RIdsm_00621"/>
<dbReference type="Proteomes" id="UP000051401">
    <property type="component" value="Unassembled WGS sequence"/>
</dbReference>
<reference evidence="1 3" key="1">
    <citation type="submission" date="2015-04" db="EMBL/GenBank/DDBJ databases">
        <title>The draft genome sequence of Roseovarius indicus B108T.</title>
        <authorList>
            <person name="Li G."/>
            <person name="Lai Q."/>
            <person name="Shao Z."/>
            <person name="Yan P."/>
        </authorList>
    </citation>
    <scope>NUCLEOTIDE SEQUENCE [LARGE SCALE GENOMIC DNA]</scope>
    <source>
        <strain evidence="1 3">B108</strain>
    </source>
</reference>
<evidence type="ECO:0000313" key="4">
    <source>
        <dbReference type="Proteomes" id="UP000325785"/>
    </source>
</evidence>
<dbReference type="Proteomes" id="UP000325785">
    <property type="component" value="Chromosome"/>
</dbReference>
<dbReference type="OrthoDB" id="4467772at2"/>
<name>A0A0T5P209_9RHOB</name>